<comment type="caution">
    <text evidence="3">The sequence shown here is derived from an EMBL/GenBank/DDBJ whole genome shotgun (WGS) entry which is preliminary data.</text>
</comment>
<dbReference type="PROSITE" id="PS51257">
    <property type="entry name" value="PROKAR_LIPOPROTEIN"/>
    <property type="match status" value="1"/>
</dbReference>
<dbReference type="AlphaFoldDB" id="A0A5C6TY87"/>
<accession>A0A5C6TY87</accession>
<feature type="region of interest" description="Disordered" evidence="1">
    <location>
        <begin position="18"/>
        <end position="53"/>
    </location>
</feature>
<keyword evidence="2" id="KW-0732">Signal</keyword>
<feature type="signal peptide" evidence="2">
    <location>
        <begin position="1"/>
        <end position="19"/>
    </location>
</feature>
<reference evidence="3 4" key="1">
    <citation type="submission" date="2019-08" db="EMBL/GenBank/DDBJ databases">
        <authorList>
            <person name="Khan S.A."/>
            <person name="Jeon C.O."/>
            <person name="Jeong S.E."/>
        </authorList>
    </citation>
    <scope>NUCLEOTIDE SEQUENCE [LARGE SCALE GENOMIC DNA]</scope>
    <source>
        <strain evidence="4">IMCC1728</strain>
    </source>
</reference>
<evidence type="ECO:0008006" key="5">
    <source>
        <dbReference type="Google" id="ProtNLM"/>
    </source>
</evidence>
<keyword evidence="4" id="KW-1185">Reference proteome</keyword>
<proteinExistence type="predicted"/>
<evidence type="ECO:0000313" key="3">
    <source>
        <dbReference type="EMBL" id="TXC65594.1"/>
    </source>
</evidence>
<feature type="chain" id="PRO_5022663769" description="Lipoprotein" evidence="2">
    <location>
        <begin position="20"/>
        <end position="76"/>
    </location>
</feature>
<dbReference type="Proteomes" id="UP000321832">
    <property type="component" value="Unassembled WGS sequence"/>
</dbReference>
<name>A0A5C6TY87_9BURK</name>
<sequence>MIGRIVLAAALAAALSACGEKPQTAATKKSDAKPWEGVQKSHVAQGWKAGDKDSWEAQMRVRAQNQNEYTRNPPRP</sequence>
<gene>
    <name evidence="3" type="ORF">FSC37_04390</name>
</gene>
<dbReference type="EMBL" id="VOPW01000001">
    <property type="protein sequence ID" value="TXC65594.1"/>
    <property type="molecule type" value="Genomic_DNA"/>
</dbReference>
<organism evidence="3 4">
    <name type="scientific">Piscinibacter aquaticus</name>
    <dbReference type="NCBI Taxonomy" id="392597"/>
    <lineage>
        <taxon>Bacteria</taxon>
        <taxon>Pseudomonadati</taxon>
        <taxon>Pseudomonadota</taxon>
        <taxon>Betaproteobacteria</taxon>
        <taxon>Burkholderiales</taxon>
        <taxon>Sphaerotilaceae</taxon>
        <taxon>Piscinibacter</taxon>
    </lineage>
</organism>
<protein>
    <recommendedName>
        <fullName evidence="5">Lipoprotein</fullName>
    </recommendedName>
</protein>
<evidence type="ECO:0000256" key="1">
    <source>
        <dbReference type="SAM" id="MobiDB-lite"/>
    </source>
</evidence>
<evidence type="ECO:0000313" key="4">
    <source>
        <dbReference type="Proteomes" id="UP000321832"/>
    </source>
</evidence>
<evidence type="ECO:0000256" key="2">
    <source>
        <dbReference type="SAM" id="SignalP"/>
    </source>
</evidence>